<dbReference type="Pfam" id="PF06831">
    <property type="entry name" value="H2TH"/>
    <property type="match status" value="1"/>
</dbReference>
<dbReference type="GO" id="GO:0008534">
    <property type="term" value="F:oxidized purine nucleobase lesion DNA N-glycosylase activity"/>
    <property type="evidence" value="ECO:0007669"/>
    <property type="project" value="UniProtKB-EC"/>
</dbReference>
<evidence type="ECO:0000256" key="2">
    <source>
        <dbReference type="ARBA" id="ARBA00009409"/>
    </source>
</evidence>
<comment type="caution">
    <text evidence="11">The sequence shown here is derived from an EMBL/GenBank/DDBJ whole genome shotgun (WGS) entry which is preliminary data.</text>
</comment>
<keyword evidence="8" id="KW-0511">Multifunctional enzyme</keyword>
<dbReference type="AlphaFoldDB" id="A0A327QF02"/>
<dbReference type="SUPFAM" id="SSF81624">
    <property type="entry name" value="N-terminal domain of MutM-like DNA repair proteins"/>
    <property type="match status" value="1"/>
</dbReference>
<name>A0A327QF02_9BACT</name>
<protein>
    <submittedName>
        <fullName evidence="11">Endonuclease-8</fullName>
    </submittedName>
</protein>
<evidence type="ECO:0000256" key="3">
    <source>
        <dbReference type="ARBA" id="ARBA00022763"/>
    </source>
</evidence>
<dbReference type="OrthoDB" id="9800855at2"/>
<dbReference type="SMART" id="SM00898">
    <property type="entry name" value="Fapy_DNA_glyco"/>
    <property type="match status" value="1"/>
</dbReference>
<evidence type="ECO:0000256" key="9">
    <source>
        <dbReference type="ARBA" id="ARBA00023295"/>
    </source>
</evidence>
<keyword evidence="4" id="KW-0378">Hydrolase</keyword>
<dbReference type="Proteomes" id="UP000249547">
    <property type="component" value="Unassembled WGS sequence"/>
</dbReference>
<dbReference type="SMART" id="SM01232">
    <property type="entry name" value="H2TH"/>
    <property type="match status" value="1"/>
</dbReference>
<gene>
    <name evidence="11" type="ORF">LX64_03366</name>
</gene>
<comment type="similarity">
    <text evidence="2">Belongs to the FPG family.</text>
</comment>
<feature type="domain" description="Formamidopyrimidine-DNA glycosylase catalytic" evidence="10">
    <location>
        <begin position="2"/>
        <end position="89"/>
    </location>
</feature>
<keyword evidence="11" id="KW-0255">Endonuclease</keyword>
<keyword evidence="11" id="KW-0540">Nuclease</keyword>
<dbReference type="RefSeq" id="WP_111598802.1">
    <property type="nucleotide sequence ID" value="NZ_QLLL01000006.1"/>
</dbReference>
<keyword evidence="12" id="KW-1185">Reference proteome</keyword>
<keyword evidence="5" id="KW-0238">DNA-binding</keyword>
<dbReference type="GO" id="GO:0008270">
    <property type="term" value="F:zinc ion binding"/>
    <property type="evidence" value="ECO:0007669"/>
    <property type="project" value="InterPro"/>
</dbReference>
<dbReference type="InterPro" id="IPR010979">
    <property type="entry name" value="Ribosomal_uS13-like_H2TH"/>
</dbReference>
<dbReference type="InterPro" id="IPR015886">
    <property type="entry name" value="H2TH_FPG"/>
</dbReference>
<evidence type="ECO:0000256" key="5">
    <source>
        <dbReference type="ARBA" id="ARBA00023125"/>
    </source>
</evidence>
<dbReference type="Gene3D" id="1.10.8.50">
    <property type="match status" value="1"/>
</dbReference>
<dbReference type="GO" id="GO:0003906">
    <property type="term" value="F:DNA-(apurinic or apyrimidinic site) endonuclease activity"/>
    <property type="evidence" value="ECO:0007669"/>
    <property type="project" value="InterPro"/>
</dbReference>
<reference evidence="11 12" key="1">
    <citation type="submission" date="2018-06" db="EMBL/GenBank/DDBJ databases">
        <title>Genomic Encyclopedia of Archaeal and Bacterial Type Strains, Phase II (KMG-II): from individual species to whole genera.</title>
        <authorList>
            <person name="Goeker M."/>
        </authorList>
    </citation>
    <scope>NUCLEOTIDE SEQUENCE [LARGE SCALE GENOMIC DNA]</scope>
    <source>
        <strain evidence="11 12">DSM 23857</strain>
    </source>
</reference>
<dbReference type="InterPro" id="IPR012319">
    <property type="entry name" value="FPG_cat"/>
</dbReference>
<dbReference type="PANTHER" id="PTHR22993">
    <property type="entry name" value="FORMAMIDOPYRIMIDINE-DNA GLYCOSYLASE"/>
    <property type="match status" value="1"/>
</dbReference>
<dbReference type="GO" id="GO:0006284">
    <property type="term" value="P:base-excision repair"/>
    <property type="evidence" value="ECO:0007669"/>
    <property type="project" value="InterPro"/>
</dbReference>
<dbReference type="GO" id="GO:0003684">
    <property type="term" value="F:damaged DNA binding"/>
    <property type="evidence" value="ECO:0007669"/>
    <property type="project" value="InterPro"/>
</dbReference>
<comment type="catalytic activity">
    <reaction evidence="1">
        <text>Hydrolysis of DNA containing ring-opened 7-methylguanine residues, releasing 2,6-diamino-4-hydroxy-5-(N-methyl)formamidopyrimidine.</text>
        <dbReference type="EC" id="3.2.2.23"/>
    </reaction>
</comment>
<dbReference type="PROSITE" id="PS51068">
    <property type="entry name" value="FPG_CAT"/>
    <property type="match status" value="1"/>
</dbReference>
<organism evidence="11 12">
    <name type="scientific">Chitinophaga skermanii</name>
    <dbReference type="NCBI Taxonomy" id="331697"/>
    <lineage>
        <taxon>Bacteria</taxon>
        <taxon>Pseudomonadati</taxon>
        <taxon>Bacteroidota</taxon>
        <taxon>Chitinophagia</taxon>
        <taxon>Chitinophagales</taxon>
        <taxon>Chitinophagaceae</taxon>
        <taxon>Chitinophaga</taxon>
    </lineage>
</organism>
<dbReference type="SUPFAM" id="SSF46946">
    <property type="entry name" value="S13-like H2TH domain"/>
    <property type="match status" value="1"/>
</dbReference>
<accession>A0A327QF02</accession>
<evidence type="ECO:0000256" key="4">
    <source>
        <dbReference type="ARBA" id="ARBA00022801"/>
    </source>
</evidence>
<dbReference type="Gene3D" id="3.20.190.10">
    <property type="entry name" value="MutM-like, N-terminal"/>
    <property type="match status" value="1"/>
</dbReference>
<dbReference type="EMBL" id="QLLL01000006">
    <property type="protein sequence ID" value="RAJ02354.1"/>
    <property type="molecule type" value="Genomic_DNA"/>
</dbReference>
<evidence type="ECO:0000256" key="7">
    <source>
        <dbReference type="ARBA" id="ARBA00023239"/>
    </source>
</evidence>
<evidence type="ECO:0000313" key="11">
    <source>
        <dbReference type="EMBL" id="RAJ02354.1"/>
    </source>
</evidence>
<keyword evidence="9" id="KW-0326">Glycosidase</keyword>
<dbReference type="PANTHER" id="PTHR22993:SF9">
    <property type="entry name" value="FORMAMIDOPYRIMIDINE-DNA GLYCOSYLASE"/>
    <property type="match status" value="1"/>
</dbReference>
<evidence type="ECO:0000313" key="12">
    <source>
        <dbReference type="Proteomes" id="UP000249547"/>
    </source>
</evidence>
<keyword evidence="6" id="KW-0234">DNA repair</keyword>
<sequence>MPEGPSIIILQEKVRAFRGKTVLAASGGAAIPMKQLKGQKITGFKTWGKVFLVCFKSCTIRIHFLLFGSYRINEHTATKPKLHLGFKVGELNFYACKVDVLKEDINDLFDFTADVLHDSFNVKAALEKVQAKPNAIIGDVLLDQHIFSGVGNIIRNEVLFLSKVHPQSVIAAIPTRKLQEIIRKSVSFSEDFLKWKRKDELKKHLKIYKKETCGNKPVHKQTLGKTGRTAYYCEDVQVLYKEKHGKK</sequence>
<evidence type="ECO:0000259" key="10">
    <source>
        <dbReference type="PROSITE" id="PS51068"/>
    </source>
</evidence>
<dbReference type="GO" id="GO:0016829">
    <property type="term" value="F:lyase activity"/>
    <property type="evidence" value="ECO:0007669"/>
    <property type="project" value="UniProtKB-KW"/>
</dbReference>
<proteinExistence type="inferred from homology"/>
<evidence type="ECO:0000256" key="8">
    <source>
        <dbReference type="ARBA" id="ARBA00023268"/>
    </source>
</evidence>
<keyword evidence="7" id="KW-0456">Lyase</keyword>
<dbReference type="InterPro" id="IPR035937">
    <property type="entry name" value="FPG_N"/>
</dbReference>
<evidence type="ECO:0000256" key="1">
    <source>
        <dbReference type="ARBA" id="ARBA00001668"/>
    </source>
</evidence>
<keyword evidence="3" id="KW-0227">DNA damage</keyword>
<evidence type="ECO:0000256" key="6">
    <source>
        <dbReference type="ARBA" id="ARBA00023204"/>
    </source>
</evidence>